<evidence type="ECO:0000313" key="2">
    <source>
        <dbReference type="EMBL" id="KZT56671.1"/>
    </source>
</evidence>
<dbReference type="GO" id="GO:0008194">
    <property type="term" value="F:UDP-glycosyltransferase activity"/>
    <property type="evidence" value="ECO:0007669"/>
    <property type="project" value="InterPro"/>
</dbReference>
<evidence type="ECO:0000256" key="1">
    <source>
        <dbReference type="ARBA" id="ARBA00022679"/>
    </source>
</evidence>
<dbReference type="Proteomes" id="UP000076842">
    <property type="component" value="Unassembled WGS sequence"/>
</dbReference>
<dbReference type="PANTHER" id="PTHR48045:SF31">
    <property type="entry name" value="UDP-GLYCOSYLTRANSFERASE 76B1-LIKE"/>
    <property type="match status" value="1"/>
</dbReference>
<accession>A0A165FFH5</accession>
<keyword evidence="3" id="KW-1185">Reference proteome</keyword>
<proteinExistence type="predicted"/>
<evidence type="ECO:0000313" key="3">
    <source>
        <dbReference type="Proteomes" id="UP000076842"/>
    </source>
</evidence>
<dbReference type="AlphaFoldDB" id="A0A165FFH5"/>
<organism evidence="2 3">
    <name type="scientific">Calocera cornea HHB12733</name>
    <dbReference type="NCBI Taxonomy" id="1353952"/>
    <lineage>
        <taxon>Eukaryota</taxon>
        <taxon>Fungi</taxon>
        <taxon>Dikarya</taxon>
        <taxon>Basidiomycota</taxon>
        <taxon>Agaricomycotina</taxon>
        <taxon>Dacrymycetes</taxon>
        <taxon>Dacrymycetales</taxon>
        <taxon>Dacrymycetaceae</taxon>
        <taxon>Calocera</taxon>
    </lineage>
</organism>
<reference evidence="2 3" key="1">
    <citation type="journal article" date="2016" name="Mol. Biol. Evol.">
        <title>Comparative Genomics of Early-Diverging Mushroom-Forming Fungi Provides Insights into the Origins of Lignocellulose Decay Capabilities.</title>
        <authorList>
            <person name="Nagy L.G."/>
            <person name="Riley R."/>
            <person name="Tritt A."/>
            <person name="Adam C."/>
            <person name="Daum C."/>
            <person name="Floudas D."/>
            <person name="Sun H."/>
            <person name="Yadav J.S."/>
            <person name="Pangilinan J."/>
            <person name="Larsson K.H."/>
            <person name="Matsuura K."/>
            <person name="Barry K."/>
            <person name="Labutti K."/>
            <person name="Kuo R."/>
            <person name="Ohm R.A."/>
            <person name="Bhattacharya S.S."/>
            <person name="Shirouzu T."/>
            <person name="Yoshinaga Y."/>
            <person name="Martin F.M."/>
            <person name="Grigoriev I.V."/>
            <person name="Hibbett D.S."/>
        </authorList>
    </citation>
    <scope>NUCLEOTIDE SEQUENCE [LARGE SCALE GENOMIC DNA]</scope>
    <source>
        <strain evidence="2 3">HHB12733</strain>
    </source>
</reference>
<gene>
    <name evidence="2" type="ORF">CALCODRAFT_483801</name>
</gene>
<dbReference type="Pfam" id="PF00201">
    <property type="entry name" value="UDPGT"/>
    <property type="match status" value="1"/>
</dbReference>
<dbReference type="PANTHER" id="PTHR48045">
    <property type="entry name" value="UDP-GLYCOSYLTRANSFERASE 72B1"/>
    <property type="match status" value="1"/>
</dbReference>
<dbReference type="Gene3D" id="3.40.50.2000">
    <property type="entry name" value="Glycogen Phosphorylase B"/>
    <property type="match status" value="2"/>
</dbReference>
<dbReference type="OrthoDB" id="5835829at2759"/>
<keyword evidence="1 2" id="KW-0808">Transferase</keyword>
<protein>
    <submittedName>
        <fullName evidence="2">Glycosyltransferase family 1 protein</fullName>
    </submittedName>
</protein>
<sequence>MARRFPDLIVSIIVDADFQTNAQGEVQRIVGEDEKDIISRVRVIGGGRMLAGLTPQLMATVATIDPREFRQPSVESTKAIQKIAHHLMRGETFKDDNGVEWEGLAQKPSLVISDMFLGDAAMPIQEAYGVKTYMYWICNSTAFTRLFGTLAAGGQAEGYVEECDAIEADPERRKGRSFAEIAKQTFAYSGRYPDDIVRVKGLKPSFEWEDFPQDFWAPGMYWSIAGVSPFVRKCDGLILPTVLEMDKEGTEGLKEWFCAIAPRPILSLGPQLPSSYLDSHISAASEGPDSTTELKISYTNPQEETINKAVDPSIAFLDEALAKHGANSVIYVTFGSLMVPQSKHIGYLFDVLMALEEPMPFLFAAASPALQLPEGLRERVEASGKGLFVPWAPQQAILQHPATGWTVSHCGAGATSEALAQGMPLIAWPIGADQPHLARWLSEVLDTAFELLQVRIGVAKTKAFRGGPNGTEIIGTEEAIKAEMRDVLKRARGEEGKRKRANAKTSRQTILDALIPGGAIHQHFELLGKAIV</sequence>
<name>A0A165FFH5_9BASI</name>
<dbReference type="STRING" id="1353952.A0A165FFH5"/>
<dbReference type="InterPro" id="IPR002213">
    <property type="entry name" value="UDP_glucos_trans"/>
</dbReference>
<dbReference type="SUPFAM" id="SSF53756">
    <property type="entry name" value="UDP-Glycosyltransferase/glycogen phosphorylase"/>
    <property type="match status" value="1"/>
</dbReference>
<dbReference type="EMBL" id="KV423974">
    <property type="protein sequence ID" value="KZT56671.1"/>
    <property type="molecule type" value="Genomic_DNA"/>
</dbReference>
<dbReference type="InParanoid" id="A0A165FFH5"/>